<dbReference type="Proteomes" id="UP000182737">
    <property type="component" value="Unassembled WGS sequence"/>
</dbReference>
<dbReference type="EMBL" id="FORI01000008">
    <property type="protein sequence ID" value="SFI93353.1"/>
    <property type="molecule type" value="Genomic_DNA"/>
</dbReference>
<feature type="chain" id="PRO_5010256889" description="PEGA domain-containing protein" evidence="1">
    <location>
        <begin position="26"/>
        <end position="330"/>
    </location>
</feature>
<sequence length="330" mass="36496">MKKLYCTPKVLISLLLLMGTSLLSAESFRVSKVHELTVEQSAESEGTAKLGINEALAITLPADQTFIEGLELKFEIPEAVASWVDSVACSVYSSISPSPKASQIDYSGTRAYVKTLPGKLSWVLQIPLKKENSIKSNNYTTKVDTIITPSKNVVFIRLQPVMKGVPEETLNAIIPITVKPILMNKGQLAFKLVPPEKKLEPCTIFIDDKLVPFSDNSKILLDTGVHDISIISEAYRNEVRTVRIDRAKTTDLTVEMKSLEPTLLITAPEGTEVLLDDVKCTTFGKEFVITEGEHKIKFTIGDYEIIRSITAIKGKTYTANFSLDLQITEN</sequence>
<evidence type="ECO:0000313" key="2">
    <source>
        <dbReference type="EMBL" id="SFI93353.1"/>
    </source>
</evidence>
<evidence type="ECO:0000313" key="3">
    <source>
        <dbReference type="Proteomes" id="UP000182737"/>
    </source>
</evidence>
<proteinExistence type="predicted"/>
<organism evidence="2 3">
    <name type="scientific">Treponema bryantii</name>
    <dbReference type="NCBI Taxonomy" id="163"/>
    <lineage>
        <taxon>Bacteria</taxon>
        <taxon>Pseudomonadati</taxon>
        <taxon>Spirochaetota</taxon>
        <taxon>Spirochaetia</taxon>
        <taxon>Spirochaetales</taxon>
        <taxon>Treponemataceae</taxon>
        <taxon>Treponema</taxon>
    </lineage>
</organism>
<gene>
    <name evidence="2" type="ORF">SAMN04487775_108122</name>
</gene>
<evidence type="ECO:0000256" key="1">
    <source>
        <dbReference type="SAM" id="SignalP"/>
    </source>
</evidence>
<name>A0A1I3M8R4_9SPIR</name>
<keyword evidence="1" id="KW-0732">Signal</keyword>
<keyword evidence="3" id="KW-1185">Reference proteome</keyword>
<dbReference type="OrthoDB" id="358240at2"/>
<dbReference type="AlphaFoldDB" id="A0A1I3M8R4"/>
<feature type="signal peptide" evidence="1">
    <location>
        <begin position="1"/>
        <end position="25"/>
    </location>
</feature>
<protein>
    <recommendedName>
        <fullName evidence="4">PEGA domain-containing protein</fullName>
    </recommendedName>
</protein>
<accession>A0A1I3M8R4</accession>
<reference evidence="3" key="1">
    <citation type="submission" date="2016-10" db="EMBL/GenBank/DDBJ databases">
        <authorList>
            <person name="Varghese N."/>
            <person name="Submissions S."/>
        </authorList>
    </citation>
    <scope>NUCLEOTIDE SEQUENCE [LARGE SCALE GENOMIC DNA]</scope>
    <source>
        <strain evidence="3">XBD1002</strain>
    </source>
</reference>
<evidence type="ECO:0008006" key="4">
    <source>
        <dbReference type="Google" id="ProtNLM"/>
    </source>
</evidence>
<dbReference type="RefSeq" id="WP_074932738.1">
    <property type="nucleotide sequence ID" value="NZ_FORI01000008.1"/>
</dbReference>